<dbReference type="Pfam" id="PF06293">
    <property type="entry name" value="Kdo"/>
    <property type="match status" value="1"/>
</dbReference>
<reference evidence="1 2" key="1">
    <citation type="submission" date="2017-08" db="EMBL/GenBank/DDBJ databases">
        <title>Fine stratification of microbial communities through a metagenomic profile of the photic zone.</title>
        <authorList>
            <person name="Haro-Moreno J.M."/>
            <person name="Lopez-Perez M."/>
            <person name="De La Torre J."/>
            <person name="Picazo A."/>
            <person name="Camacho A."/>
            <person name="Rodriguez-Valera F."/>
        </authorList>
    </citation>
    <scope>NUCLEOTIDE SEQUENCE [LARGE SCALE GENOMIC DNA]</scope>
    <source>
        <strain evidence="1">MED-G24</strain>
    </source>
</reference>
<dbReference type="EMBL" id="NTKD01000001">
    <property type="protein sequence ID" value="PDH42221.1"/>
    <property type="molecule type" value="Genomic_DNA"/>
</dbReference>
<dbReference type="Proteomes" id="UP000219327">
    <property type="component" value="Unassembled WGS sequence"/>
</dbReference>
<gene>
    <name evidence="1" type="ORF">CNE99_00480</name>
</gene>
<evidence type="ECO:0000313" key="1">
    <source>
        <dbReference type="EMBL" id="PDH42221.1"/>
    </source>
</evidence>
<sequence length="498" mass="56861">MGTCYSELPGPCPSAHRRIMIELTTQDIRLAGRLLPVPFCLAGRSGTGRCRITIEKVLRILPGKRLVARATAEDGVNILIKLYLGRSAKRYALREVRGTTLIHNASIPTPRLLWQGETDTNTGNLLAFEFLEDAVSLQTDWQHTMSRSDHLEILREAMSMLAQMHARGVIQRDIHLGNFLRAGNQLYMIDGGHVEPHRNGPLSSGDSIANLAEFFAQFFPRYDSLIPLVFPEYLKARSRQARESELARLDSALSRCREVRKRGYLRKTLRDCTQFECETTFRRFLVCVRDSLNRDMMELLDHPDYWMDRGEALKRGGSATIVRVQLGHHDLVVKRYNLKGPLHRLKRALGPSRARRSWVNAWRMEFLGIPSVKPIAMIEEKLGPFRGRAYFVSEYVAGRDALATIKTSHQPDDQMAAISSLLQDLSDSRISHGDMKATNFMMSATGPVIMDLDAMREHRDAISFRRAFRRDLKRFMENWRDRPELANQFRGLLADLDA</sequence>
<dbReference type="SUPFAM" id="SSF56112">
    <property type="entry name" value="Protein kinase-like (PK-like)"/>
    <property type="match status" value="2"/>
</dbReference>
<name>A0A2A5X0L3_9GAMM</name>
<accession>A0A2A5X0L3</accession>
<protein>
    <submittedName>
        <fullName evidence="1">Uncharacterized protein</fullName>
    </submittedName>
</protein>
<dbReference type="InterPro" id="IPR011009">
    <property type="entry name" value="Kinase-like_dom_sf"/>
</dbReference>
<dbReference type="Gene3D" id="1.10.510.10">
    <property type="entry name" value="Transferase(Phosphotransferase) domain 1"/>
    <property type="match status" value="2"/>
</dbReference>
<proteinExistence type="predicted"/>
<organism evidence="1 2">
    <name type="scientific">OM182 bacterium MED-G24</name>
    <dbReference type="NCBI Taxonomy" id="1986255"/>
    <lineage>
        <taxon>Bacteria</taxon>
        <taxon>Pseudomonadati</taxon>
        <taxon>Pseudomonadota</taxon>
        <taxon>Gammaproteobacteria</taxon>
        <taxon>OMG group</taxon>
        <taxon>OM182 clade</taxon>
    </lineage>
</organism>
<evidence type="ECO:0000313" key="2">
    <source>
        <dbReference type="Proteomes" id="UP000219327"/>
    </source>
</evidence>
<dbReference type="AlphaFoldDB" id="A0A2A5X0L3"/>
<comment type="caution">
    <text evidence="1">The sequence shown here is derived from an EMBL/GenBank/DDBJ whole genome shotgun (WGS) entry which is preliminary data.</text>
</comment>